<dbReference type="InterPro" id="IPR008909">
    <property type="entry name" value="DALR_anticod-bd"/>
</dbReference>
<dbReference type="EC" id="6.1.1.19" evidence="8"/>
<dbReference type="PANTHER" id="PTHR11956:SF5">
    <property type="entry name" value="ARGININE--TRNA LIGASE, CYTOPLASMIC"/>
    <property type="match status" value="1"/>
</dbReference>
<dbReference type="HAMAP" id="MF_00123">
    <property type="entry name" value="Arg_tRNA_synth"/>
    <property type="match status" value="1"/>
</dbReference>
<dbReference type="GO" id="GO:0006420">
    <property type="term" value="P:arginyl-tRNA aminoacylation"/>
    <property type="evidence" value="ECO:0007669"/>
    <property type="project" value="UniProtKB-UniRule"/>
</dbReference>
<feature type="domain" description="DALR anticodon binding" evidence="10">
    <location>
        <begin position="452"/>
        <end position="575"/>
    </location>
</feature>
<dbReference type="Gene3D" id="3.30.1360.70">
    <property type="entry name" value="Arginyl tRNA synthetase N-terminal domain"/>
    <property type="match status" value="1"/>
</dbReference>
<evidence type="ECO:0000256" key="4">
    <source>
        <dbReference type="ARBA" id="ARBA00022840"/>
    </source>
</evidence>
<keyword evidence="6 8" id="KW-0030">Aminoacyl-tRNA synthetase</keyword>
<dbReference type="InterPro" id="IPR005148">
    <property type="entry name" value="Arg-tRNA-synth_N"/>
</dbReference>
<dbReference type="Pfam" id="PF05746">
    <property type="entry name" value="DALR_1"/>
    <property type="match status" value="1"/>
</dbReference>
<dbReference type="AlphaFoldDB" id="A0A1F5TPE7"/>
<dbReference type="SUPFAM" id="SSF55190">
    <property type="entry name" value="Arginyl-tRNA synthetase (ArgRS), N-terminal 'additional' domain"/>
    <property type="match status" value="1"/>
</dbReference>
<evidence type="ECO:0000259" key="11">
    <source>
        <dbReference type="SMART" id="SM01016"/>
    </source>
</evidence>
<dbReference type="GO" id="GO:0005737">
    <property type="term" value="C:cytoplasm"/>
    <property type="evidence" value="ECO:0007669"/>
    <property type="project" value="UniProtKB-SubCell"/>
</dbReference>
<evidence type="ECO:0000256" key="9">
    <source>
        <dbReference type="RuleBase" id="RU363038"/>
    </source>
</evidence>
<accession>A0A1F5TPE7</accession>
<comment type="subunit">
    <text evidence="8">Monomer.</text>
</comment>
<evidence type="ECO:0000256" key="8">
    <source>
        <dbReference type="HAMAP-Rule" id="MF_00123"/>
    </source>
</evidence>
<evidence type="ECO:0000256" key="1">
    <source>
        <dbReference type="ARBA" id="ARBA00005594"/>
    </source>
</evidence>
<dbReference type="SMART" id="SM01016">
    <property type="entry name" value="Arg_tRNA_synt_N"/>
    <property type="match status" value="1"/>
</dbReference>
<evidence type="ECO:0000256" key="3">
    <source>
        <dbReference type="ARBA" id="ARBA00022741"/>
    </source>
</evidence>
<dbReference type="Gene3D" id="1.10.730.10">
    <property type="entry name" value="Isoleucyl-tRNA Synthetase, Domain 1"/>
    <property type="match status" value="1"/>
</dbReference>
<keyword evidence="4 8" id="KW-0067">ATP-binding</keyword>
<dbReference type="GO" id="GO:0005524">
    <property type="term" value="F:ATP binding"/>
    <property type="evidence" value="ECO:0007669"/>
    <property type="project" value="UniProtKB-UniRule"/>
</dbReference>
<evidence type="ECO:0000256" key="2">
    <source>
        <dbReference type="ARBA" id="ARBA00022598"/>
    </source>
</evidence>
<dbReference type="GO" id="GO:0004814">
    <property type="term" value="F:arginine-tRNA ligase activity"/>
    <property type="evidence" value="ECO:0007669"/>
    <property type="project" value="UniProtKB-UniRule"/>
</dbReference>
<organism evidence="12 13">
    <name type="scientific">Candidatus Falkowbacteria bacterium RIFOXYD2_FULL_34_120</name>
    <dbReference type="NCBI Taxonomy" id="1798007"/>
    <lineage>
        <taxon>Bacteria</taxon>
        <taxon>Candidatus Falkowiibacteriota</taxon>
    </lineage>
</organism>
<dbReference type="Pfam" id="PF03485">
    <property type="entry name" value="Arg_tRNA_synt_N"/>
    <property type="match status" value="1"/>
</dbReference>
<dbReference type="InterPro" id="IPR014729">
    <property type="entry name" value="Rossmann-like_a/b/a_fold"/>
</dbReference>
<evidence type="ECO:0000256" key="6">
    <source>
        <dbReference type="ARBA" id="ARBA00023146"/>
    </source>
</evidence>
<dbReference type="Pfam" id="PF00750">
    <property type="entry name" value="tRNA-synt_1d"/>
    <property type="match status" value="1"/>
</dbReference>
<dbReference type="SMART" id="SM00836">
    <property type="entry name" value="DALR_1"/>
    <property type="match status" value="1"/>
</dbReference>
<dbReference type="FunFam" id="1.10.730.10:FF:000006">
    <property type="entry name" value="Arginyl-tRNA synthetase 2, mitochondrial"/>
    <property type="match status" value="1"/>
</dbReference>
<reference evidence="12 13" key="1">
    <citation type="journal article" date="2016" name="Nat. Commun.">
        <title>Thousands of microbial genomes shed light on interconnected biogeochemical processes in an aquifer system.</title>
        <authorList>
            <person name="Anantharaman K."/>
            <person name="Brown C.T."/>
            <person name="Hug L.A."/>
            <person name="Sharon I."/>
            <person name="Castelle C.J."/>
            <person name="Probst A.J."/>
            <person name="Thomas B.C."/>
            <person name="Singh A."/>
            <person name="Wilkins M.J."/>
            <person name="Karaoz U."/>
            <person name="Brodie E.L."/>
            <person name="Williams K.H."/>
            <person name="Hubbard S.S."/>
            <person name="Banfield J.F."/>
        </authorList>
    </citation>
    <scope>NUCLEOTIDE SEQUENCE [LARGE SCALE GENOMIC DNA]</scope>
</reference>
<dbReference type="EMBL" id="MFGO01000023">
    <property type="protein sequence ID" value="OGF40708.1"/>
    <property type="molecule type" value="Genomic_DNA"/>
</dbReference>
<proteinExistence type="inferred from homology"/>
<comment type="caution">
    <text evidence="12">The sequence shown here is derived from an EMBL/GenBank/DDBJ whole genome shotgun (WGS) entry which is preliminary data.</text>
</comment>
<comment type="subcellular location">
    <subcellularLocation>
        <location evidence="8">Cytoplasm</location>
    </subcellularLocation>
</comment>
<dbReference type="PRINTS" id="PR01038">
    <property type="entry name" value="TRNASYNTHARG"/>
</dbReference>
<evidence type="ECO:0000256" key="7">
    <source>
        <dbReference type="ARBA" id="ARBA00049339"/>
    </source>
</evidence>
<keyword evidence="3 8" id="KW-0547">Nucleotide-binding</keyword>
<dbReference type="Proteomes" id="UP000177579">
    <property type="component" value="Unassembled WGS sequence"/>
</dbReference>
<dbReference type="InterPro" id="IPR035684">
    <property type="entry name" value="ArgRS_core"/>
</dbReference>
<evidence type="ECO:0000259" key="10">
    <source>
        <dbReference type="SMART" id="SM00836"/>
    </source>
</evidence>
<protein>
    <recommendedName>
        <fullName evidence="8">Arginine--tRNA ligase</fullName>
        <ecNumber evidence="8">6.1.1.19</ecNumber>
    </recommendedName>
    <alternativeName>
        <fullName evidence="8">Arginyl-tRNA synthetase</fullName>
        <shortName evidence="8">ArgRS</shortName>
    </alternativeName>
</protein>
<evidence type="ECO:0000313" key="13">
    <source>
        <dbReference type="Proteomes" id="UP000177579"/>
    </source>
</evidence>
<dbReference type="InterPro" id="IPR001278">
    <property type="entry name" value="Arg-tRNA-ligase"/>
</dbReference>
<comment type="similarity">
    <text evidence="1 8 9">Belongs to the class-I aminoacyl-tRNA synthetase family.</text>
</comment>
<feature type="domain" description="Arginyl tRNA synthetase N-terminal" evidence="11">
    <location>
        <begin position="6"/>
        <end position="86"/>
    </location>
</feature>
<keyword evidence="2 8" id="KW-0436">Ligase</keyword>
<keyword evidence="5 8" id="KW-0648">Protein biosynthesis</keyword>
<keyword evidence="8" id="KW-0963">Cytoplasm</keyword>
<evidence type="ECO:0000256" key="5">
    <source>
        <dbReference type="ARBA" id="ARBA00022917"/>
    </source>
</evidence>
<evidence type="ECO:0000313" key="12">
    <source>
        <dbReference type="EMBL" id="OGF40708.1"/>
    </source>
</evidence>
<dbReference type="InterPro" id="IPR036695">
    <property type="entry name" value="Arg-tRNA-synth_N_sf"/>
</dbReference>
<dbReference type="SUPFAM" id="SSF47323">
    <property type="entry name" value="Anticodon-binding domain of a subclass of class I aminoacyl-tRNA synthetases"/>
    <property type="match status" value="1"/>
</dbReference>
<gene>
    <name evidence="8" type="primary">argS</name>
    <name evidence="12" type="ORF">A2531_05700</name>
</gene>
<dbReference type="PANTHER" id="PTHR11956">
    <property type="entry name" value="ARGINYL-TRNA SYNTHETASE"/>
    <property type="match status" value="1"/>
</dbReference>
<name>A0A1F5TPE7_9BACT</name>
<comment type="catalytic activity">
    <reaction evidence="7 8">
        <text>tRNA(Arg) + L-arginine + ATP = L-arginyl-tRNA(Arg) + AMP + diphosphate</text>
        <dbReference type="Rhea" id="RHEA:20301"/>
        <dbReference type="Rhea" id="RHEA-COMP:9658"/>
        <dbReference type="Rhea" id="RHEA-COMP:9673"/>
        <dbReference type="ChEBI" id="CHEBI:30616"/>
        <dbReference type="ChEBI" id="CHEBI:32682"/>
        <dbReference type="ChEBI" id="CHEBI:33019"/>
        <dbReference type="ChEBI" id="CHEBI:78442"/>
        <dbReference type="ChEBI" id="CHEBI:78513"/>
        <dbReference type="ChEBI" id="CHEBI:456215"/>
        <dbReference type="EC" id="6.1.1.19"/>
    </reaction>
</comment>
<dbReference type="InterPro" id="IPR009080">
    <property type="entry name" value="tRNAsynth_Ia_anticodon-bd"/>
</dbReference>
<dbReference type="NCBIfam" id="TIGR00456">
    <property type="entry name" value="argS"/>
    <property type="match status" value="1"/>
</dbReference>
<feature type="short sequence motif" description="'HIGH' region" evidence="8">
    <location>
        <begin position="124"/>
        <end position="134"/>
    </location>
</feature>
<sequence length="575" mass="66383">MNYTLNKYKKEITEEVNRILGSDLIVAGDIAYPPNPEMGDLSLPMFKLAKELKKNPIEVAEDLMRNIKKDYIACIKIVGPYLNFVLNNKKLAQSILIEVQNQKDEYGTNDSGENKKVMIEYSNVNTHKQFHVGHLRNICYGDAIYRILKANGYISVPVSYVNDFGIHVAKTLWAFLEFYKNEPLPENKGKFLGDVYVRSVQESEDNKFAKQMIEIIMKKIESRKGEEYELWKSTRKWSIQQFENIHKELGVKFERKYYESEYIERGREIVAELIKRGILVKSDGAIIANLEDYDLGVLIFLRSDGTATYPVADLGLAMEKIKEFKLDQSIYVVDVRQSLHFKQLFKVFELAGMKADFKHLKHDFVKLPSGMMSSRSGNTVTYEDLIEQMMVYTKNETKERHEDWNEEKITDVAKKISIGAIKFEMLKVGVNQEITFDIKNALSFNGFTSAYLQYTYARINSIINKSKVVRPRRISQKTMKDCWLKNLEDNKEHQLILKIAKYPEIVIMAGVKSDTSEVAKYLFELAKDFNDYYHATKIIQEDKDLEGARIALIASINQIIKNGLDLLGIGIVNEM</sequence>
<dbReference type="SUPFAM" id="SSF52374">
    <property type="entry name" value="Nucleotidylyl transferase"/>
    <property type="match status" value="1"/>
</dbReference>
<dbReference type="Gene3D" id="3.40.50.620">
    <property type="entry name" value="HUPs"/>
    <property type="match status" value="1"/>
</dbReference>